<reference evidence="4" key="2">
    <citation type="journal article" date="2019" name="Int. J. Syst. Evol. Microbiol.">
        <title>The Global Catalogue of Microorganisms (GCM) 10K type strain sequencing project: providing services to taxonomists for standard genome sequencing and annotation.</title>
        <authorList>
            <consortium name="The Broad Institute Genomics Platform"/>
            <consortium name="The Broad Institute Genome Sequencing Center for Infectious Disease"/>
            <person name="Wu L."/>
            <person name="Ma J."/>
        </authorList>
    </citation>
    <scope>NUCLEOTIDE SEQUENCE [LARGE SCALE GENOMIC DNA]</scope>
    <source>
        <strain evidence="4">CGMCC 1.15931</strain>
    </source>
</reference>
<sequence length="100" mass="11096">MPIPAPPRYSGSMELHEKIFRLRVERDVATATMETVLAVLRRGGLGLHSLSMAPGRHGVDVHVRVQADAPEPLLLCRLRLCNIIGVLKIRELPSAPDRRT</sequence>
<dbReference type="RefSeq" id="WP_155473171.1">
    <property type="nucleotide sequence ID" value="NZ_BMKG01000008.1"/>
</dbReference>
<name>A0A6I3T3C9_9BURK</name>
<dbReference type="EMBL" id="BMKG01000008">
    <property type="protein sequence ID" value="GGB99526.1"/>
    <property type="molecule type" value="Genomic_DNA"/>
</dbReference>
<evidence type="ECO:0000313" key="4">
    <source>
        <dbReference type="Proteomes" id="UP000622638"/>
    </source>
</evidence>
<evidence type="ECO:0000313" key="3">
    <source>
        <dbReference type="Proteomes" id="UP000430634"/>
    </source>
</evidence>
<evidence type="ECO:0000313" key="2">
    <source>
        <dbReference type="EMBL" id="MTV55919.1"/>
    </source>
</evidence>
<dbReference type="Proteomes" id="UP000430634">
    <property type="component" value="Unassembled WGS sequence"/>
</dbReference>
<reference evidence="1" key="1">
    <citation type="journal article" date="2014" name="Int. J. Syst. Evol. Microbiol.">
        <title>Complete genome of a new Firmicutes species belonging to the dominant human colonic microbiota ('Ruminococcus bicirculans') reveals two chromosomes and a selective capacity to utilize plant glucans.</title>
        <authorList>
            <consortium name="NISC Comparative Sequencing Program"/>
            <person name="Wegmann U."/>
            <person name="Louis P."/>
            <person name="Goesmann A."/>
            <person name="Henrissat B."/>
            <person name="Duncan S.H."/>
            <person name="Flint H.J."/>
        </authorList>
    </citation>
    <scope>NUCLEOTIDE SEQUENCE</scope>
    <source>
        <strain evidence="1">CGMCC 1.15931</strain>
    </source>
</reference>
<dbReference type="AlphaFoldDB" id="A0A6I3T3C9"/>
<comment type="caution">
    <text evidence="2">The sequence shown here is derived from an EMBL/GenBank/DDBJ whole genome shotgun (WGS) entry which is preliminary data.</text>
</comment>
<keyword evidence="4" id="KW-1185">Reference proteome</keyword>
<gene>
    <name evidence="1" type="ORF">GCM10011572_21820</name>
    <name evidence="2" type="ORF">GM672_24640</name>
</gene>
<organism evidence="2 3">
    <name type="scientific">Pseudoduganella buxea</name>
    <dbReference type="NCBI Taxonomy" id="1949069"/>
    <lineage>
        <taxon>Bacteria</taxon>
        <taxon>Pseudomonadati</taxon>
        <taxon>Pseudomonadota</taxon>
        <taxon>Betaproteobacteria</taxon>
        <taxon>Burkholderiales</taxon>
        <taxon>Oxalobacteraceae</taxon>
        <taxon>Telluria group</taxon>
        <taxon>Pseudoduganella</taxon>
    </lineage>
</organism>
<protein>
    <recommendedName>
        <fullName evidence="5">ACT domain-containing protein</fullName>
    </recommendedName>
</protein>
<accession>A0A6I3T3C9</accession>
<dbReference type="OrthoDB" id="8758041at2"/>
<evidence type="ECO:0008006" key="5">
    <source>
        <dbReference type="Google" id="ProtNLM"/>
    </source>
</evidence>
<reference evidence="2 3" key="3">
    <citation type="submission" date="2019-11" db="EMBL/GenBank/DDBJ databases">
        <title>Type strains purchased from KCTC, JCM and DSMZ.</title>
        <authorList>
            <person name="Lu H."/>
        </authorList>
    </citation>
    <scope>NUCLEOTIDE SEQUENCE [LARGE SCALE GENOMIC DNA]</scope>
    <source>
        <strain evidence="2 3">KCTC 52429</strain>
    </source>
</reference>
<proteinExistence type="predicted"/>
<reference evidence="1" key="4">
    <citation type="submission" date="2024-05" db="EMBL/GenBank/DDBJ databases">
        <authorList>
            <person name="Sun Q."/>
            <person name="Zhou Y."/>
        </authorList>
    </citation>
    <scope>NUCLEOTIDE SEQUENCE</scope>
    <source>
        <strain evidence="1">CGMCC 1.15931</strain>
    </source>
</reference>
<evidence type="ECO:0000313" key="1">
    <source>
        <dbReference type="EMBL" id="GGB99526.1"/>
    </source>
</evidence>
<dbReference type="EMBL" id="WNKZ01000114">
    <property type="protein sequence ID" value="MTV55919.1"/>
    <property type="molecule type" value="Genomic_DNA"/>
</dbReference>
<dbReference type="Proteomes" id="UP000622638">
    <property type="component" value="Unassembled WGS sequence"/>
</dbReference>